<name>C8P997_9LACO</name>
<dbReference type="EMBL" id="ACLL01000054">
    <property type="protein sequence ID" value="EEW52914.1"/>
    <property type="molecule type" value="Genomic_DNA"/>
</dbReference>
<accession>C8P997</accession>
<protein>
    <submittedName>
        <fullName evidence="1">Uncharacterized protein</fullName>
    </submittedName>
</protein>
<dbReference type="HOGENOM" id="CLU_3253035_0_0_9"/>
<organism evidence="1 2">
    <name type="scientific">Limosilactobacillus antri DSM 16041</name>
    <dbReference type="NCBI Taxonomy" id="525309"/>
    <lineage>
        <taxon>Bacteria</taxon>
        <taxon>Bacillati</taxon>
        <taxon>Bacillota</taxon>
        <taxon>Bacilli</taxon>
        <taxon>Lactobacillales</taxon>
        <taxon>Lactobacillaceae</taxon>
        <taxon>Limosilactobacillus</taxon>
    </lineage>
</organism>
<reference evidence="1 2" key="1">
    <citation type="submission" date="2009-09" db="EMBL/GenBank/DDBJ databases">
        <authorList>
            <person name="Qin X."/>
            <person name="Bachman B."/>
            <person name="Battles P."/>
            <person name="Bell A."/>
            <person name="Bess C."/>
            <person name="Bickham C."/>
            <person name="Chaboub L."/>
            <person name="Chen D."/>
            <person name="Coyle M."/>
            <person name="Deiros D.R."/>
            <person name="Dinh H."/>
            <person name="Forbes L."/>
            <person name="Fowler G."/>
            <person name="Francisco L."/>
            <person name="Fu Q."/>
            <person name="Gubbala S."/>
            <person name="Hale W."/>
            <person name="Han Y."/>
            <person name="Hemphill L."/>
            <person name="Highlander S.K."/>
            <person name="Hirani K."/>
            <person name="Hogues M."/>
            <person name="Jackson L."/>
            <person name="Jakkamsetti A."/>
            <person name="Javaid M."/>
            <person name="Jiang H."/>
            <person name="Korchina V."/>
            <person name="Kovar C."/>
            <person name="Lara F."/>
            <person name="Lee S."/>
            <person name="Mata R."/>
            <person name="Mathew T."/>
            <person name="Moen C."/>
            <person name="Morales K."/>
            <person name="Munidasa M."/>
            <person name="Nazareth L."/>
            <person name="Ngo R."/>
            <person name="Nguyen L."/>
            <person name="Okwuonu G."/>
            <person name="Ongeri F."/>
            <person name="Patil S."/>
            <person name="Petrosino J."/>
            <person name="Pham C."/>
            <person name="Pham P."/>
            <person name="Pu L.-L."/>
            <person name="Puazo M."/>
            <person name="Raj R."/>
            <person name="Reid J."/>
            <person name="Rouhana J."/>
            <person name="Saada N."/>
            <person name="Shang Y."/>
            <person name="Simmons D."/>
            <person name="Thornton R."/>
            <person name="Warren J."/>
            <person name="Weissenberger G."/>
            <person name="Zhang J."/>
            <person name="Zhang L."/>
            <person name="Zhou C."/>
            <person name="Zhu D."/>
            <person name="Muzny D."/>
            <person name="Worley K."/>
            <person name="Gibbs R."/>
        </authorList>
    </citation>
    <scope>NUCLEOTIDE SEQUENCE [LARGE SCALE GENOMIC DNA]</scope>
    <source>
        <strain evidence="1 2">DSM 16041</strain>
    </source>
</reference>
<dbReference type="Proteomes" id="UP000003675">
    <property type="component" value="Unassembled WGS sequence"/>
</dbReference>
<evidence type="ECO:0000313" key="1">
    <source>
        <dbReference type="EMBL" id="EEW52914.1"/>
    </source>
</evidence>
<sequence length="42" mass="4988">MLILPLKTTFLLLFNYTMKQWCTIQATQAAVTKFLLRSFYND</sequence>
<evidence type="ECO:0000313" key="2">
    <source>
        <dbReference type="Proteomes" id="UP000003675"/>
    </source>
</evidence>
<dbReference type="AlphaFoldDB" id="C8P997"/>
<proteinExistence type="predicted"/>
<gene>
    <name evidence="1" type="ORF">HMPREF0494_1891</name>
</gene>
<comment type="caution">
    <text evidence="1">The sequence shown here is derived from an EMBL/GenBank/DDBJ whole genome shotgun (WGS) entry which is preliminary data.</text>
</comment>